<evidence type="ECO:0000313" key="1">
    <source>
        <dbReference type="EMBL" id="GAG79008.1"/>
    </source>
</evidence>
<organism evidence="1">
    <name type="scientific">marine sediment metagenome</name>
    <dbReference type="NCBI Taxonomy" id="412755"/>
    <lineage>
        <taxon>unclassified sequences</taxon>
        <taxon>metagenomes</taxon>
        <taxon>ecological metagenomes</taxon>
    </lineage>
</organism>
<comment type="caution">
    <text evidence="1">The sequence shown here is derived from an EMBL/GenBank/DDBJ whole genome shotgun (WGS) entry which is preliminary data.</text>
</comment>
<sequence length="155" mass="17591">MTKKKQKKKKRKDSIDVIEGLREQLFTLNPKSLDIAPSEDLPRVWGFMMELFVSQTWINLVCIADGTVSIYFGTGGGIIGAGEHDSVRTAARECLKKSEEILENIKNFDPVHLQNEETIKFHVLTYAGIRSDEAKADEINSGNHYLSELHYYAQM</sequence>
<accession>X1B4B3</accession>
<name>X1B4B3_9ZZZZ</name>
<dbReference type="EMBL" id="BART01018867">
    <property type="protein sequence ID" value="GAG79008.1"/>
    <property type="molecule type" value="Genomic_DNA"/>
</dbReference>
<dbReference type="AlphaFoldDB" id="X1B4B3"/>
<gene>
    <name evidence="1" type="ORF">S01H4_35473</name>
</gene>
<reference evidence="1" key="1">
    <citation type="journal article" date="2014" name="Front. Microbiol.">
        <title>High frequency of phylogenetically diverse reductive dehalogenase-homologous genes in deep subseafloor sedimentary metagenomes.</title>
        <authorList>
            <person name="Kawai M."/>
            <person name="Futagami T."/>
            <person name="Toyoda A."/>
            <person name="Takaki Y."/>
            <person name="Nishi S."/>
            <person name="Hori S."/>
            <person name="Arai W."/>
            <person name="Tsubouchi T."/>
            <person name="Morono Y."/>
            <person name="Uchiyama I."/>
            <person name="Ito T."/>
            <person name="Fujiyama A."/>
            <person name="Inagaki F."/>
            <person name="Takami H."/>
        </authorList>
    </citation>
    <scope>NUCLEOTIDE SEQUENCE</scope>
    <source>
        <strain evidence="1">Expedition CK06-06</strain>
    </source>
</reference>
<protein>
    <submittedName>
        <fullName evidence="1">Uncharacterized protein</fullName>
    </submittedName>
</protein>
<proteinExistence type="predicted"/>